<dbReference type="EMBL" id="OX465079">
    <property type="protein sequence ID" value="CAI9277408.1"/>
    <property type="molecule type" value="Genomic_DNA"/>
</dbReference>
<gene>
    <name evidence="6" type="ORF">LSALG_LOCUS17338</name>
</gene>
<evidence type="ECO:0000256" key="3">
    <source>
        <dbReference type="ARBA" id="ARBA00022692"/>
    </source>
</evidence>
<accession>A0AA36E053</accession>
<comment type="similarity">
    <text evidence="2">Belongs to the OXA1/ALB3/YidC (TC 2.A.9.2) family.</text>
</comment>
<proteinExistence type="inferred from homology"/>
<evidence type="ECO:0000313" key="6">
    <source>
        <dbReference type="EMBL" id="CAI9277408.1"/>
    </source>
</evidence>
<sequence length="162" mass="18294">MSMFMMHSLSTILVDYFCRFVEFNHRFTLLSDSDCWSTKQGRNLATTLCLTGGEEAHDIIVSRILDLSKAFSLYDDEVPGTTIMAINYQTENNVKPLDALHGVSTFTPLKGLFIQGPISVNFFLVIHNMVEKVPSFQNGGISWFIDLTTADTFYILPYLTAF</sequence>
<protein>
    <submittedName>
        <fullName evidence="6">Uncharacterized protein</fullName>
    </submittedName>
</protein>
<evidence type="ECO:0000313" key="7">
    <source>
        <dbReference type="Proteomes" id="UP001177003"/>
    </source>
</evidence>
<dbReference type="Proteomes" id="UP001177003">
    <property type="component" value="Chromosome 3"/>
</dbReference>
<keyword evidence="4" id="KW-1133">Transmembrane helix</keyword>
<dbReference type="PANTHER" id="PTHR12428">
    <property type="entry name" value="OXA1"/>
    <property type="match status" value="1"/>
</dbReference>
<keyword evidence="7" id="KW-1185">Reference proteome</keyword>
<evidence type="ECO:0000256" key="1">
    <source>
        <dbReference type="ARBA" id="ARBA00004141"/>
    </source>
</evidence>
<dbReference type="GO" id="GO:0032977">
    <property type="term" value="F:membrane insertase activity"/>
    <property type="evidence" value="ECO:0007669"/>
    <property type="project" value="InterPro"/>
</dbReference>
<organism evidence="6 7">
    <name type="scientific">Lactuca saligna</name>
    <name type="common">Willowleaf lettuce</name>
    <dbReference type="NCBI Taxonomy" id="75948"/>
    <lineage>
        <taxon>Eukaryota</taxon>
        <taxon>Viridiplantae</taxon>
        <taxon>Streptophyta</taxon>
        <taxon>Embryophyta</taxon>
        <taxon>Tracheophyta</taxon>
        <taxon>Spermatophyta</taxon>
        <taxon>Magnoliopsida</taxon>
        <taxon>eudicotyledons</taxon>
        <taxon>Gunneridae</taxon>
        <taxon>Pentapetalae</taxon>
        <taxon>asterids</taxon>
        <taxon>campanulids</taxon>
        <taxon>Asterales</taxon>
        <taxon>Asteraceae</taxon>
        <taxon>Cichorioideae</taxon>
        <taxon>Cichorieae</taxon>
        <taxon>Lactucinae</taxon>
        <taxon>Lactuca</taxon>
    </lineage>
</organism>
<keyword evidence="5" id="KW-0472">Membrane</keyword>
<keyword evidence="3" id="KW-0812">Transmembrane</keyword>
<evidence type="ECO:0000256" key="2">
    <source>
        <dbReference type="ARBA" id="ARBA00010583"/>
    </source>
</evidence>
<evidence type="ECO:0000256" key="4">
    <source>
        <dbReference type="ARBA" id="ARBA00022989"/>
    </source>
</evidence>
<reference evidence="6" key="1">
    <citation type="submission" date="2023-04" db="EMBL/GenBank/DDBJ databases">
        <authorList>
            <person name="Vijverberg K."/>
            <person name="Xiong W."/>
            <person name="Schranz E."/>
        </authorList>
    </citation>
    <scope>NUCLEOTIDE SEQUENCE</scope>
</reference>
<comment type="subcellular location">
    <subcellularLocation>
        <location evidence="1">Membrane</location>
        <topology evidence="1">Multi-pass membrane protein</topology>
    </subcellularLocation>
</comment>
<dbReference type="GO" id="GO:0032979">
    <property type="term" value="P:protein insertion into mitochondrial inner membrane from matrix"/>
    <property type="evidence" value="ECO:0007669"/>
    <property type="project" value="TreeGrafter"/>
</dbReference>
<dbReference type="InterPro" id="IPR001708">
    <property type="entry name" value="YidC/ALB3/OXA1/COX18"/>
</dbReference>
<name>A0AA36E053_LACSI</name>
<dbReference type="AlphaFoldDB" id="A0AA36E053"/>
<dbReference type="GO" id="GO:0005743">
    <property type="term" value="C:mitochondrial inner membrane"/>
    <property type="evidence" value="ECO:0007669"/>
    <property type="project" value="TreeGrafter"/>
</dbReference>
<dbReference type="PANTHER" id="PTHR12428:SF34">
    <property type="entry name" value="MITOCHONDRIAL INNER MEMBRANE PROTEIN OXA1-LIKE"/>
    <property type="match status" value="1"/>
</dbReference>
<evidence type="ECO:0000256" key="5">
    <source>
        <dbReference type="ARBA" id="ARBA00023136"/>
    </source>
</evidence>